<feature type="compositionally biased region" description="Pro residues" evidence="1">
    <location>
        <begin position="180"/>
        <end position="189"/>
    </location>
</feature>
<dbReference type="VEuPathDB" id="VectorBase:AATE007319"/>
<evidence type="ECO:0000256" key="1">
    <source>
        <dbReference type="SAM" id="MobiDB-lite"/>
    </source>
</evidence>
<dbReference type="EnsemblMetazoa" id="AATE007319-RA">
    <property type="protein sequence ID" value="AATE007319-PA.1"/>
    <property type="gene ID" value="AATE007319"/>
</dbReference>
<organism evidence="2">
    <name type="scientific">Anopheles atroparvus</name>
    <name type="common">European mosquito</name>
    <dbReference type="NCBI Taxonomy" id="41427"/>
    <lineage>
        <taxon>Eukaryota</taxon>
        <taxon>Metazoa</taxon>
        <taxon>Ecdysozoa</taxon>
        <taxon>Arthropoda</taxon>
        <taxon>Hexapoda</taxon>
        <taxon>Insecta</taxon>
        <taxon>Pterygota</taxon>
        <taxon>Neoptera</taxon>
        <taxon>Endopterygota</taxon>
        <taxon>Diptera</taxon>
        <taxon>Nematocera</taxon>
        <taxon>Culicoidea</taxon>
        <taxon>Culicidae</taxon>
        <taxon>Anophelinae</taxon>
        <taxon>Anopheles</taxon>
    </lineage>
</organism>
<feature type="region of interest" description="Disordered" evidence="1">
    <location>
        <begin position="131"/>
        <end position="189"/>
    </location>
</feature>
<feature type="region of interest" description="Disordered" evidence="1">
    <location>
        <begin position="19"/>
        <end position="43"/>
    </location>
</feature>
<evidence type="ECO:0000313" key="2">
    <source>
        <dbReference type="EnsemblMetazoa" id="AATE007319-PA.1"/>
    </source>
</evidence>
<reference evidence="2" key="1">
    <citation type="submission" date="2022-08" db="UniProtKB">
        <authorList>
            <consortium name="EnsemblMetazoa"/>
        </authorList>
    </citation>
    <scope>IDENTIFICATION</scope>
    <source>
        <strain evidence="2">EBRO</strain>
    </source>
</reference>
<feature type="compositionally biased region" description="Basic and acidic residues" evidence="1">
    <location>
        <begin position="134"/>
        <end position="147"/>
    </location>
</feature>
<feature type="region of interest" description="Disordered" evidence="1">
    <location>
        <begin position="69"/>
        <end position="107"/>
    </location>
</feature>
<dbReference type="AlphaFoldDB" id="A0A182IXD3"/>
<feature type="compositionally biased region" description="Basic residues" evidence="1">
    <location>
        <begin position="19"/>
        <end position="28"/>
    </location>
</feature>
<protein>
    <submittedName>
        <fullName evidence="2">Uncharacterized protein</fullName>
    </submittedName>
</protein>
<name>A0A182IXD3_ANOAO</name>
<accession>A0A182IXD3</accession>
<proteinExistence type="predicted"/>
<feature type="compositionally biased region" description="Polar residues" evidence="1">
    <location>
        <begin position="88"/>
        <end position="107"/>
    </location>
</feature>
<sequence length="189" mass="20431">MTSVIKDPFQILSVTNHPKCGKHSRHYPRYSLNSSDNEDSSPIHRSIYAQPYNAIAASERQSNFTYRPAAAPKGIGSQGTGISTGGQSVVNPLTVNTTPSSENGSSATLTDAEASLLVNNDFVPQDFVSQVQPKGKEDLRSGSECKSRVNTGTARDATAKYRRIKRQEAKSAPGRWYNFSPPPGGIESE</sequence>